<organism evidence="1 2">
    <name type="scientific">Paspalum notatum var. saurae</name>
    <dbReference type="NCBI Taxonomy" id="547442"/>
    <lineage>
        <taxon>Eukaryota</taxon>
        <taxon>Viridiplantae</taxon>
        <taxon>Streptophyta</taxon>
        <taxon>Embryophyta</taxon>
        <taxon>Tracheophyta</taxon>
        <taxon>Spermatophyta</taxon>
        <taxon>Magnoliopsida</taxon>
        <taxon>Liliopsida</taxon>
        <taxon>Poales</taxon>
        <taxon>Poaceae</taxon>
        <taxon>PACMAD clade</taxon>
        <taxon>Panicoideae</taxon>
        <taxon>Andropogonodae</taxon>
        <taxon>Paspaleae</taxon>
        <taxon>Paspalinae</taxon>
        <taxon>Paspalum</taxon>
    </lineage>
</organism>
<dbReference type="AlphaFoldDB" id="A0AAQ3TV45"/>
<dbReference type="EMBL" id="CP144749">
    <property type="protein sequence ID" value="WVZ78245.1"/>
    <property type="molecule type" value="Genomic_DNA"/>
</dbReference>
<protein>
    <submittedName>
        <fullName evidence="1">Uncharacterized protein</fullName>
    </submittedName>
</protein>
<gene>
    <name evidence="1" type="ORF">U9M48_025988</name>
</gene>
<evidence type="ECO:0000313" key="2">
    <source>
        <dbReference type="Proteomes" id="UP001341281"/>
    </source>
</evidence>
<keyword evidence="2" id="KW-1185">Reference proteome</keyword>
<proteinExistence type="predicted"/>
<reference evidence="1 2" key="1">
    <citation type="submission" date="2024-02" db="EMBL/GenBank/DDBJ databases">
        <title>High-quality chromosome-scale genome assembly of Pensacola bahiagrass (Paspalum notatum Flugge var. saurae).</title>
        <authorList>
            <person name="Vega J.M."/>
            <person name="Podio M."/>
            <person name="Orjuela J."/>
            <person name="Siena L.A."/>
            <person name="Pessino S.C."/>
            <person name="Combes M.C."/>
            <person name="Mariac C."/>
            <person name="Albertini E."/>
            <person name="Pupilli F."/>
            <person name="Ortiz J.P.A."/>
            <person name="Leblanc O."/>
        </authorList>
    </citation>
    <scope>NUCLEOTIDE SEQUENCE [LARGE SCALE GENOMIC DNA]</scope>
    <source>
        <strain evidence="1">R1</strain>
        <tissue evidence="1">Leaf</tissue>
    </source>
</reference>
<sequence length="191" mass="20327">MAPPIETLYGALSTSFDLPPSYPYTPQTQGTRAAYDALLAVIQDQMIGGQLPDILQGVAELVLAALKSHDTADKKKAIERHVVGFGSISTQLFDRLASIANLITDFKFRDDDVADGDATVVVDLPQQLDDDDDAGLIVDGDDDDVADDATFASSSARAAFVSCRGHQQPTSSSHIYACACHLLLAVPCLDD</sequence>
<dbReference type="Proteomes" id="UP001341281">
    <property type="component" value="Chromosome 05"/>
</dbReference>
<accession>A0AAQ3TV45</accession>
<name>A0AAQ3TV45_PASNO</name>
<evidence type="ECO:0000313" key="1">
    <source>
        <dbReference type="EMBL" id="WVZ78245.1"/>
    </source>
</evidence>